<dbReference type="EMBL" id="KV425918">
    <property type="protein sequence ID" value="KZV98463.1"/>
    <property type="molecule type" value="Genomic_DNA"/>
</dbReference>
<evidence type="ECO:0000256" key="6">
    <source>
        <dbReference type="PIRSR" id="PIRSR604808-2"/>
    </source>
</evidence>
<evidence type="ECO:0000256" key="2">
    <source>
        <dbReference type="ARBA" id="ARBA00022723"/>
    </source>
</evidence>
<proteinExistence type="inferred from homology"/>
<dbReference type="AlphaFoldDB" id="A0A165LXF9"/>
<organism evidence="10 11">
    <name type="scientific">Exidia glandulosa HHB12029</name>
    <dbReference type="NCBI Taxonomy" id="1314781"/>
    <lineage>
        <taxon>Eukaryota</taxon>
        <taxon>Fungi</taxon>
        <taxon>Dikarya</taxon>
        <taxon>Basidiomycota</taxon>
        <taxon>Agaricomycotina</taxon>
        <taxon>Agaricomycetes</taxon>
        <taxon>Auriculariales</taxon>
        <taxon>Exidiaceae</taxon>
        <taxon>Exidia</taxon>
    </lineage>
</organism>
<feature type="binding site" evidence="6">
    <location>
        <position position="185"/>
    </location>
    <ligand>
        <name>Mg(2+)</name>
        <dbReference type="ChEBI" id="CHEBI:18420"/>
        <label>1</label>
    </ligand>
</feature>
<comment type="cofactor">
    <cofactor evidence="6">
        <name>Mg(2+)</name>
        <dbReference type="ChEBI" id="CHEBI:18420"/>
    </cofactor>
    <cofactor evidence="6">
        <name>Mn(2+)</name>
        <dbReference type="ChEBI" id="CHEBI:29035"/>
    </cofactor>
    <text evidence="6">Probably binds two magnesium or manganese ions per subunit.</text>
</comment>
<comment type="similarity">
    <text evidence="1">Belongs to the DNA repair enzymes AP/ExoA family.</text>
</comment>
<dbReference type="GO" id="GO:0008081">
    <property type="term" value="F:phosphoric diester hydrolase activity"/>
    <property type="evidence" value="ECO:0007669"/>
    <property type="project" value="TreeGrafter"/>
</dbReference>
<evidence type="ECO:0000256" key="4">
    <source>
        <dbReference type="ARBA" id="ARBA00022842"/>
    </source>
</evidence>
<keyword evidence="3" id="KW-0378">Hydrolase</keyword>
<dbReference type="Pfam" id="PF03372">
    <property type="entry name" value="Exo_endo_phos"/>
    <property type="match status" value="1"/>
</dbReference>
<feature type="active site" description="Proton acceptor" evidence="5">
    <location>
        <position position="274"/>
    </location>
</feature>
<protein>
    <submittedName>
        <fullName evidence="10">DNase I-like protein</fullName>
    </submittedName>
</protein>
<dbReference type="PANTHER" id="PTHR22748">
    <property type="entry name" value="AP ENDONUCLEASE"/>
    <property type="match status" value="1"/>
</dbReference>
<evidence type="ECO:0000256" key="3">
    <source>
        <dbReference type="ARBA" id="ARBA00022801"/>
    </source>
</evidence>
<keyword evidence="6" id="KW-0464">Manganese</keyword>
<dbReference type="SUPFAM" id="SSF56219">
    <property type="entry name" value="DNase I-like"/>
    <property type="match status" value="1"/>
</dbReference>
<dbReference type="InterPro" id="IPR005135">
    <property type="entry name" value="Endo/exonuclease/phosphatase"/>
</dbReference>
<sequence length="355" mass="40611">MARVHPLPGRRPNQPFLRLPVARTKTSLKTKAHLRIASQNMRGRSHAGQDLSKWREVEVHMRDQKVGILAVQETHLCDDLIRKVNLDRKELKLFCSPDPESPTNRGGVGVVLNKRLVQTQGARMWVLVPGKAIVVSFNWHREQKLSVLAVYAPNDPSENKEFWTTIRDALRQNADIPRPHVLKGDFNMVESMQDRFPASLNNADMSAEFQELLTYLELVDGWRETNPRKFSSTWQNPSAEIHARLDRIYVSEGVFAASRNWRAPGLRWCSGTDHLPVYVDLVNPEMPFVGKGHWSMGLHHLRIKKLLTEIVNAGKMMIREIDDLESRQRDPQNNTQLRKNPRSTRGCKANSVSAC</sequence>
<evidence type="ECO:0000259" key="9">
    <source>
        <dbReference type="Pfam" id="PF03372"/>
    </source>
</evidence>
<gene>
    <name evidence="10" type="ORF">EXIGLDRAFT_700987</name>
</gene>
<evidence type="ECO:0000256" key="8">
    <source>
        <dbReference type="SAM" id="MobiDB-lite"/>
    </source>
</evidence>
<dbReference type="GO" id="GO:0003906">
    <property type="term" value="F:DNA-(apurinic or apyrimidinic site) endonuclease activity"/>
    <property type="evidence" value="ECO:0007669"/>
    <property type="project" value="TreeGrafter"/>
</dbReference>
<feature type="binding site" evidence="6">
    <location>
        <position position="273"/>
    </location>
    <ligand>
        <name>Mg(2+)</name>
        <dbReference type="ChEBI" id="CHEBI:18420"/>
        <label>1</label>
    </ligand>
</feature>
<dbReference type="InterPro" id="IPR004808">
    <property type="entry name" value="AP_endonuc_1"/>
</dbReference>
<feature type="domain" description="Endonuclease/exonuclease/phosphatase" evidence="9">
    <location>
        <begin position="61"/>
        <end position="259"/>
    </location>
</feature>
<dbReference type="InParanoid" id="A0A165LXF9"/>
<name>A0A165LXF9_EXIGL</name>
<evidence type="ECO:0000313" key="10">
    <source>
        <dbReference type="EMBL" id="KZV98463.1"/>
    </source>
</evidence>
<feature type="region of interest" description="Disordered" evidence="8">
    <location>
        <begin position="326"/>
        <end position="355"/>
    </location>
</feature>
<evidence type="ECO:0000313" key="11">
    <source>
        <dbReference type="Proteomes" id="UP000077266"/>
    </source>
</evidence>
<dbReference type="OrthoDB" id="416119at2759"/>
<reference evidence="10 11" key="1">
    <citation type="journal article" date="2016" name="Mol. Biol. Evol.">
        <title>Comparative Genomics of Early-Diverging Mushroom-Forming Fungi Provides Insights into the Origins of Lignocellulose Decay Capabilities.</title>
        <authorList>
            <person name="Nagy L.G."/>
            <person name="Riley R."/>
            <person name="Tritt A."/>
            <person name="Adam C."/>
            <person name="Daum C."/>
            <person name="Floudas D."/>
            <person name="Sun H."/>
            <person name="Yadav J.S."/>
            <person name="Pangilinan J."/>
            <person name="Larsson K.H."/>
            <person name="Matsuura K."/>
            <person name="Barry K."/>
            <person name="Labutti K."/>
            <person name="Kuo R."/>
            <person name="Ohm R.A."/>
            <person name="Bhattacharya S.S."/>
            <person name="Shirouzu T."/>
            <person name="Yoshinaga Y."/>
            <person name="Martin F.M."/>
            <person name="Grigoriev I.V."/>
            <person name="Hibbett D.S."/>
        </authorList>
    </citation>
    <scope>NUCLEOTIDE SEQUENCE [LARGE SCALE GENOMIC DNA]</scope>
    <source>
        <strain evidence="10 11">HHB12029</strain>
    </source>
</reference>
<accession>A0A165LXF9</accession>
<dbReference type="Proteomes" id="UP000077266">
    <property type="component" value="Unassembled WGS sequence"/>
</dbReference>
<feature type="site" description="Important for catalytic activity" evidence="7">
    <location>
        <position position="246"/>
    </location>
</feature>
<feature type="active site" evidence="5">
    <location>
        <position position="151"/>
    </location>
</feature>
<dbReference type="GO" id="GO:0008311">
    <property type="term" value="F:double-stranded DNA 3'-5' DNA exonuclease activity"/>
    <property type="evidence" value="ECO:0007669"/>
    <property type="project" value="TreeGrafter"/>
</dbReference>
<feature type="binding site" evidence="6">
    <location>
        <position position="274"/>
    </location>
    <ligand>
        <name>Mg(2+)</name>
        <dbReference type="ChEBI" id="CHEBI:18420"/>
        <label>1</label>
    </ligand>
</feature>
<feature type="site" description="Interaction with DNA substrate" evidence="7">
    <location>
        <position position="274"/>
    </location>
</feature>
<dbReference type="InterPro" id="IPR036691">
    <property type="entry name" value="Endo/exonu/phosph_ase_sf"/>
</dbReference>
<feature type="site" description="Transition state stabilizer" evidence="7">
    <location>
        <position position="187"/>
    </location>
</feature>
<evidence type="ECO:0000256" key="5">
    <source>
        <dbReference type="PIRSR" id="PIRSR604808-1"/>
    </source>
</evidence>
<dbReference type="STRING" id="1314781.A0A165LXF9"/>
<dbReference type="GO" id="GO:0006284">
    <property type="term" value="P:base-excision repair"/>
    <property type="evidence" value="ECO:0007669"/>
    <property type="project" value="TreeGrafter"/>
</dbReference>
<dbReference type="GO" id="GO:0005634">
    <property type="term" value="C:nucleus"/>
    <property type="evidence" value="ECO:0007669"/>
    <property type="project" value="TreeGrafter"/>
</dbReference>
<dbReference type="GO" id="GO:0046872">
    <property type="term" value="F:metal ion binding"/>
    <property type="evidence" value="ECO:0007669"/>
    <property type="project" value="UniProtKB-KW"/>
</dbReference>
<feature type="active site" description="Proton donor/acceptor" evidence="5">
    <location>
        <position position="185"/>
    </location>
</feature>
<dbReference type="Gene3D" id="3.60.10.10">
    <property type="entry name" value="Endonuclease/exonuclease/phosphatase"/>
    <property type="match status" value="1"/>
</dbReference>
<keyword evidence="4 6" id="KW-0460">Magnesium</keyword>
<feature type="binding site" evidence="6">
    <location>
        <position position="187"/>
    </location>
    <ligand>
        <name>Mg(2+)</name>
        <dbReference type="ChEBI" id="CHEBI:18420"/>
        <label>1</label>
    </ligand>
</feature>
<keyword evidence="11" id="KW-1185">Reference proteome</keyword>
<dbReference type="PANTHER" id="PTHR22748:SF4">
    <property type="entry name" value="DNA-(APURINIC OR APYRIMIDINIC SITE) ENDONUCLEASE 2"/>
    <property type="match status" value="1"/>
</dbReference>
<evidence type="ECO:0000256" key="1">
    <source>
        <dbReference type="ARBA" id="ARBA00007092"/>
    </source>
</evidence>
<keyword evidence="2 6" id="KW-0479">Metal-binding</keyword>
<evidence type="ECO:0000256" key="7">
    <source>
        <dbReference type="PIRSR" id="PIRSR604808-3"/>
    </source>
</evidence>